<feature type="transmembrane region" description="Helical" evidence="14">
    <location>
        <begin position="97"/>
        <end position="117"/>
    </location>
</feature>
<evidence type="ECO:0000256" key="1">
    <source>
        <dbReference type="ARBA" id="ARBA00000900"/>
    </source>
</evidence>
<keyword evidence="11 14" id="KW-1133">Transmembrane helix</keyword>
<feature type="transmembrane region" description="Helical" evidence="14">
    <location>
        <begin position="661"/>
        <end position="682"/>
    </location>
</feature>
<keyword evidence="16" id="KW-1185">Reference proteome</keyword>
<feature type="compositionally biased region" description="Acidic residues" evidence="13">
    <location>
        <begin position="590"/>
        <end position="607"/>
    </location>
</feature>
<dbReference type="GO" id="GO:0036503">
    <property type="term" value="P:ERAD pathway"/>
    <property type="evidence" value="ECO:0007669"/>
    <property type="project" value="TreeGrafter"/>
</dbReference>
<feature type="transmembrane region" description="Helical" evidence="14">
    <location>
        <begin position="1360"/>
        <end position="1386"/>
    </location>
</feature>
<feature type="compositionally biased region" description="Pro residues" evidence="13">
    <location>
        <begin position="571"/>
        <end position="582"/>
    </location>
</feature>
<evidence type="ECO:0000256" key="7">
    <source>
        <dbReference type="ARBA" id="ARBA00022723"/>
    </source>
</evidence>
<dbReference type="Pfam" id="PF23113">
    <property type="entry name" value="MARCHF6_C"/>
    <property type="match status" value="1"/>
</dbReference>
<evidence type="ECO:0000256" key="14">
    <source>
        <dbReference type="SAM" id="Phobius"/>
    </source>
</evidence>
<feature type="transmembrane region" description="Helical" evidence="14">
    <location>
        <begin position="1308"/>
        <end position="1331"/>
    </location>
</feature>
<evidence type="ECO:0000256" key="11">
    <source>
        <dbReference type="ARBA" id="ARBA00022989"/>
    </source>
</evidence>
<feature type="transmembrane region" description="Helical" evidence="14">
    <location>
        <begin position="868"/>
        <end position="895"/>
    </location>
</feature>
<feature type="region of interest" description="Disordered" evidence="13">
    <location>
        <begin position="1474"/>
        <end position="1508"/>
    </location>
</feature>
<sequence length="1508" mass="166951">MADFSPSHFEEEGDVCRVCRVEGDEENPLIYPCKCSGSVRFVHPDCLKQWLAQSQKKYCEICGHKYTFTKVYPDQLPTSIPFTVYIRQSILWLYRQILWVARCWLVVIAWLIVLPGLNMFSLRGLLWLTDHLGLVGTSDEESAEVGFNGTIANATFAIMSNITDNSTGFNTTTGSAADPSLKVDGPVRTLYRVLVASVKRWVNGEDDTIVGFVLRGQVLSIALAAVLIGLILLREWITQHNWQEHERPPIREEGEINPDEWVIMHGVARRTVDVMAAIMGRARTPVGGNRRHRIDPDRILEHAQQAEGTANEAASPINLLAGMYEQHENVRFTGDGSDFDNVEMLRAELRLEAGEPEDADPESEIAFTHDQEGSPLPSNSNSLEAALAEYRRHHEIMSQVDQHAAELDMLDQPRPPTLREILQEQRRVSQGIEEENEENEAGPSRPTWSQAGSPTRSVDGELADGRSTVSQRERDDVAYAAPELLRRNGKGKAVDDDEEDGVIPVSNQAAGPSQVPEMPEALFLPPPDRTTEHTEIQWDPQIPWSVTPDSHFSDTSDPVAAVQEPIQQRRPPTPPLPRPNTPPAQRAADDDGDDDDHGGEWEDEVEADAAPPEQVRDGEGRFVEVEIMEEMEEEPWDRDDWNGVLEVIGLIGPIHGLFQNVLFGVIVMGAAISVLVGLPMIIGKLFLSIDFVRSTLSIGRRTLHLVRKVTDPIVDVFWEIVKEVLILPLLSSFRAAERIIARKVGLGRQPLPPARTNLFSKLTGLLTTSPPANVTLETSKSQIVMTKVADVLALVGQVAFDSYEVSLAFQHKIATSDRSQDRIWCMLSGYGVAGGVVALIALAGDAGFGSIPAEWARTLKQHGMFLKLAFFMLLELAAFPLGIGTMIDACTVPLFPGATLLGRYERLTTSPFGTLFANWLMGTLFMYQFATLLSHIRTLCRPGTLFFIRDPADPNYSPVKDIMEKSAFSQLRKLGTSAVMYGFIVFCLFGAASWGVAHQPFVNILPLRLDPTHGPLTSVPFDLIFLHLVLPPTLDLIRPRHRGKKALSLWWRYTTSLYRLDGLISTRRERAERDKVPAKWEFIWSILDPICRFLFGPYNPESITARVPASDQVALAPPSQRRAEGGVFIPLDDKGIPLNDKDKMRLLKQDRLAREAGRDPISDYEMIYLPKFWRTRVHVFIGSALAASSTVVALGGFAPLLVGRMAVGWKLGVVHDGYNWLAGAYIIYFSLALGLSARKRILAMNKAARLRRSDASTRVKRGLMRWLAGGYGVAMFYGLLPVQVGLVLETYLVMLRAPLGDGAGRIVIHFWDVWATGTIVCSLFMGLLAFIRPRGRLTFLDLIKERLRNPAAKHFATTNIVILPTIGVLAIPILLPICFGTGVLFFRTIALGGEVDEDFNATLFRSLLPLCFGILVATYGRGFMKQELDRVKQKMVDAEYVVEERVENYVPGSEPVAGPKATVGGKGADGLVAGGAGAGGRRLGDGVRVEGEGETETGEEDDEGWEDM</sequence>
<dbReference type="CDD" id="cd16702">
    <property type="entry name" value="RING_CH-C4HC3_MARCH6"/>
    <property type="match status" value="1"/>
</dbReference>
<reference evidence="15" key="2">
    <citation type="submission" date="2024-01" db="EMBL/GenBank/DDBJ databases">
        <title>Comparative genomics of Cryptococcus and Kwoniella reveals pathogenesis evolution and contrasting modes of karyotype evolution via chromosome fusion or intercentromeric recombination.</title>
        <authorList>
            <person name="Coelho M.A."/>
            <person name="David-Palma M."/>
            <person name="Shea T."/>
            <person name="Bowers K."/>
            <person name="McGinley-Smith S."/>
            <person name="Mohammad A.W."/>
            <person name="Gnirke A."/>
            <person name="Yurkov A.M."/>
            <person name="Nowrousian M."/>
            <person name="Sun S."/>
            <person name="Cuomo C.A."/>
            <person name="Heitman J."/>
        </authorList>
    </citation>
    <scope>NUCLEOTIDE SEQUENCE</scope>
    <source>
        <strain evidence="15">CBS 12478</strain>
    </source>
</reference>
<dbReference type="GO" id="GO:0008270">
    <property type="term" value="F:zinc ion binding"/>
    <property type="evidence" value="ECO:0007669"/>
    <property type="project" value="UniProtKB-KW"/>
</dbReference>
<keyword evidence="6 14" id="KW-0812">Transmembrane</keyword>
<evidence type="ECO:0000256" key="5">
    <source>
        <dbReference type="ARBA" id="ARBA00022679"/>
    </source>
</evidence>
<dbReference type="Gene3D" id="3.30.40.10">
    <property type="entry name" value="Zinc/RING finger domain, C3HC4 (zinc finger)"/>
    <property type="match status" value="1"/>
</dbReference>
<evidence type="ECO:0000256" key="3">
    <source>
        <dbReference type="ARBA" id="ARBA00004906"/>
    </source>
</evidence>
<keyword evidence="5" id="KW-0808">Transferase</keyword>
<evidence type="ECO:0000256" key="8">
    <source>
        <dbReference type="ARBA" id="ARBA00022771"/>
    </source>
</evidence>
<feature type="transmembrane region" description="Helical" evidence="14">
    <location>
        <begin position="1017"/>
        <end position="1037"/>
    </location>
</feature>
<keyword evidence="9" id="KW-0833">Ubl conjugation pathway</keyword>
<keyword evidence="8" id="KW-0863">Zinc-finger</keyword>
<keyword evidence="12 14" id="KW-0472">Membrane</keyword>
<evidence type="ECO:0000256" key="2">
    <source>
        <dbReference type="ARBA" id="ARBA00004141"/>
    </source>
</evidence>
<accession>A0A5M6C2H0</accession>
<feature type="transmembrane region" description="Helical" evidence="14">
    <location>
        <begin position="827"/>
        <end position="848"/>
    </location>
</feature>
<reference evidence="15" key="1">
    <citation type="submission" date="2017-08" db="EMBL/GenBank/DDBJ databases">
        <authorList>
            <person name="Cuomo C."/>
            <person name="Billmyre B."/>
            <person name="Heitman J."/>
        </authorList>
    </citation>
    <scope>NUCLEOTIDE SEQUENCE</scope>
    <source>
        <strain evidence="15">CBS 12478</strain>
    </source>
</reference>
<feature type="compositionally biased region" description="Acidic residues" evidence="13">
    <location>
        <begin position="1492"/>
        <end position="1508"/>
    </location>
</feature>
<dbReference type="PANTHER" id="PTHR13145">
    <property type="entry name" value="SSM4 PROTEIN"/>
    <property type="match status" value="1"/>
</dbReference>
<feature type="transmembrane region" description="Helical" evidence="14">
    <location>
        <begin position="1177"/>
        <end position="1198"/>
    </location>
</feature>
<protein>
    <recommendedName>
        <fullName evidence="4">RING-type E3 ubiquitin transferase</fullName>
        <ecNumber evidence="4">2.3.2.27</ecNumber>
    </recommendedName>
</protein>
<comment type="catalytic activity">
    <reaction evidence="1">
        <text>S-ubiquitinyl-[E2 ubiquitin-conjugating enzyme]-L-cysteine + [acceptor protein]-L-lysine = [E2 ubiquitin-conjugating enzyme]-L-cysteine + N(6)-ubiquitinyl-[acceptor protein]-L-lysine.</text>
        <dbReference type="EC" id="2.3.2.27"/>
    </reaction>
</comment>
<comment type="subcellular location">
    <subcellularLocation>
        <location evidence="2">Membrane</location>
        <topology evidence="2">Multi-pass membrane protein</topology>
    </subcellularLocation>
</comment>
<feature type="transmembrane region" description="Helical" evidence="14">
    <location>
        <begin position="915"/>
        <end position="933"/>
    </location>
</feature>
<feature type="compositionally biased region" description="Polar residues" evidence="13">
    <location>
        <begin position="547"/>
        <end position="556"/>
    </location>
</feature>
<dbReference type="Pfam" id="PF12906">
    <property type="entry name" value="RINGv"/>
    <property type="match status" value="1"/>
</dbReference>
<evidence type="ECO:0000256" key="4">
    <source>
        <dbReference type="ARBA" id="ARBA00012483"/>
    </source>
</evidence>
<feature type="region of interest" description="Disordered" evidence="13">
    <location>
        <begin position="427"/>
        <end position="619"/>
    </location>
</feature>
<dbReference type="PROSITE" id="PS51292">
    <property type="entry name" value="ZF_RING_CH"/>
    <property type="match status" value="1"/>
</dbReference>
<comment type="pathway">
    <text evidence="3">Protein modification; protein ubiquitination.</text>
</comment>
<feature type="compositionally biased region" description="Basic and acidic residues" evidence="13">
    <location>
        <begin position="1482"/>
        <end position="1491"/>
    </location>
</feature>
<dbReference type="EMBL" id="CP144060">
    <property type="protein sequence ID" value="WWD21007.1"/>
    <property type="molecule type" value="Genomic_DNA"/>
</dbReference>
<name>A0A5M6C2H0_9TREE</name>
<dbReference type="PANTHER" id="PTHR13145:SF0">
    <property type="entry name" value="E3 UBIQUITIN-PROTEIN LIGASE MARCHF6"/>
    <property type="match status" value="1"/>
</dbReference>
<dbReference type="InterPro" id="IPR011016">
    <property type="entry name" value="Znf_RING-CH"/>
</dbReference>
<evidence type="ECO:0000256" key="10">
    <source>
        <dbReference type="ARBA" id="ARBA00022833"/>
    </source>
</evidence>
<dbReference type="EC" id="2.3.2.27" evidence="4"/>
<dbReference type="SUPFAM" id="SSF57850">
    <property type="entry name" value="RING/U-box"/>
    <property type="match status" value="1"/>
</dbReference>
<evidence type="ECO:0000313" key="16">
    <source>
        <dbReference type="Proteomes" id="UP000322225"/>
    </source>
</evidence>
<dbReference type="FunFam" id="3.30.40.10:FF:000287">
    <property type="entry name" value="RING finger membrane protein"/>
    <property type="match status" value="1"/>
</dbReference>
<dbReference type="Proteomes" id="UP000322225">
    <property type="component" value="Chromosome 10"/>
</dbReference>
<keyword evidence="7" id="KW-0479">Metal-binding</keyword>
<feature type="transmembrane region" description="Helical" evidence="14">
    <location>
        <begin position="1266"/>
        <end position="1288"/>
    </location>
</feature>
<evidence type="ECO:0000256" key="12">
    <source>
        <dbReference type="ARBA" id="ARBA00023136"/>
    </source>
</evidence>
<dbReference type="SMART" id="SM00744">
    <property type="entry name" value="RINGv"/>
    <property type="match status" value="1"/>
</dbReference>
<dbReference type="InterPro" id="IPR056521">
    <property type="entry name" value="MARCHF6-like_C"/>
</dbReference>
<evidence type="ECO:0000256" key="13">
    <source>
        <dbReference type="SAM" id="MobiDB-lite"/>
    </source>
</evidence>
<dbReference type="KEGG" id="ksn:43587509"/>
<dbReference type="GO" id="GO:0005789">
    <property type="term" value="C:endoplasmic reticulum membrane"/>
    <property type="evidence" value="ECO:0007669"/>
    <property type="project" value="TreeGrafter"/>
</dbReference>
<keyword evidence="10" id="KW-0862">Zinc</keyword>
<dbReference type="GeneID" id="43587509"/>
<evidence type="ECO:0000256" key="6">
    <source>
        <dbReference type="ARBA" id="ARBA00022692"/>
    </source>
</evidence>
<organism evidence="15 16">
    <name type="scientific">Kwoniella shandongensis</name>
    <dbReference type="NCBI Taxonomy" id="1734106"/>
    <lineage>
        <taxon>Eukaryota</taxon>
        <taxon>Fungi</taxon>
        <taxon>Dikarya</taxon>
        <taxon>Basidiomycota</taxon>
        <taxon>Agaricomycotina</taxon>
        <taxon>Tremellomycetes</taxon>
        <taxon>Tremellales</taxon>
        <taxon>Cryptococcaceae</taxon>
        <taxon>Kwoniella</taxon>
    </lineage>
</organism>
<evidence type="ECO:0000256" key="9">
    <source>
        <dbReference type="ARBA" id="ARBA00022786"/>
    </source>
</evidence>
<proteinExistence type="predicted"/>
<dbReference type="RefSeq" id="XP_031862244.1">
    <property type="nucleotide sequence ID" value="XM_032003386.1"/>
</dbReference>
<dbReference type="OrthoDB" id="264354at2759"/>
<evidence type="ECO:0000313" key="15">
    <source>
        <dbReference type="EMBL" id="WWD21007.1"/>
    </source>
</evidence>
<feature type="compositionally biased region" description="Polar residues" evidence="13">
    <location>
        <begin position="446"/>
        <end position="456"/>
    </location>
</feature>
<feature type="transmembrane region" description="Helical" evidence="14">
    <location>
        <begin position="209"/>
        <end position="233"/>
    </location>
</feature>
<dbReference type="GO" id="GO:0061630">
    <property type="term" value="F:ubiquitin protein ligase activity"/>
    <property type="evidence" value="ECO:0007669"/>
    <property type="project" value="UniProtKB-EC"/>
</dbReference>
<gene>
    <name evidence="15" type="ORF">CI109_105488</name>
</gene>
<feature type="transmembrane region" description="Helical" evidence="14">
    <location>
        <begin position="1406"/>
        <end position="1424"/>
    </location>
</feature>
<feature type="transmembrane region" description="Helical" evidence="14">
    <location>
        <begin position="978"/>
        <end position="997"/>
    </location>
</feature>
<feature type="transmembrane region" description="Helical" evidence="14">
    <location>
        <begin position="1218"/>
        <end position="1237"/>
    </location>
</feature>
<dbReference type="InterPro" id="IPR013083">
    <property type="entry name" value="Znf_RING/FYVE/PHD"/>
</dbReference>